<keyword evidence="1" id="KW-0812">Transmembrane</keyword>
<name>A0ABN2AJ40_9ACTN</name>
<keyword evidence="3" id="KW-1185">Reference proteome</keyword>
<dbReference type="EMBL" id="BAAANC010000001">
    <property type="protein sequence ID" value="GAA1519759.1"/>
    <property type="molecule type" value="Genomic_DNA"/>
</dbReference>
<dbReference type="Proteomes" id="UP001500363">
    <property type="component" value="Unassembled WGS sequence"/>
</dbReference>
<proteinExistence type="predicted"/>
<evidence type="ECO:0000313" key="2">
    <source>
        <dbReference type="EMBL" id="GAA1519759.1"/>
    </source>
</evidence>
<sequence length="50" mass="5154">MLIANLVWAVGLVAVLLGLVAALRYRLVTGTFLIVSGFTIGILGIEVVAG</sequence>
<organism evidence="2 3">
    <name type="scientific">Kribbella lupini</name>
    <dbReference type="NCBI Taxonomy" id="291602"/>
    <lineage>
        <taxon>Bacteria</taxon>
        <taxon>Bacillati</taxon>
        <taxon>Actinomycetota</taxon>
        <taxon>Actinomycetes</taxon>
        <taxon>Propionibacteriales</taxon>
        <taxon>Kribbellaceae</taxon>
        <taxon>Kribbella</taxon>
    </lineage>
</organism>
<keyword evidence="1" id="KW-0472">Membrane</keyword>
<gene>
    <name evidence="2" type="ORF">GCM10009741_20190</name>
</gene>
<evidence type="ECO:0000313" key="3">
    <source>
        <dbReference type="Proteomes" id="UP001500363"/>
    </source>
</evidence>
<keyword evidence="1" id="KW-1133">Transmembrane helix</keyword>
<comment type="caution">
    <text evidence="2">The sequence shown here is derived from an EMBL/GenBank/DDBJ whole genome shotgun (WGS) entry which is preliminary data.</text>
</comment>
<accession>A0ABN2AJ40</accession>
<reference evidence="2 3" key="1">
    <citation type="journal article" date="2019" name="Int. J. Syst. Evol. Microbiol.">
        <title>The Global Catalogue of Microorganisms (GCM) 10K type strain sequencing project: providing services to taxonomists for standard genome sequencing and annotation.</title>
        <authorList>
            <consortium name="The Broad Institute Genomics Platform"/>
            <consortium name="The Broad Institute Genome Sequencing Center for Infectious Disease"/>
            <person name="Wu L."/>
            <person name="Ma J."/>
        </authorList>
    </citation>
    <scope>NUCLEOTIDE SEQUENCE [LARGE SCALE GENOMIC DNA]</scope>
    <source>
        <strain evidence="2 3">JCM 14303</strain>
    </source>
</reference>
<evidence type="ECO:0000256" key="1">
    <source>
        <dbReference type="SAM" id="Phobius"/>
    </source>
</evidence>
<feature type="transmembrane region" description="Helical" evidence="1">
    <location>
        <begin position="32"/>
        <end position="49"/>
    </location>
</feature>
<protein>
    <submittedName>
        <fullName evidence="2">Uncharacterized protein</fullName>
    </submittedName>
</protein>
<dbReference type="RefSeq" id="WP_344172323.1">
    <property type="nucleotide sequence ID" value="NZ_BAAANC010000001.1"/>
</dbReference>